<organism evidence="1 2">
    <name type="scientific">Phascolomyces articulosus</name>
    <dbReference type="NCBI Taxonomy" id="60185"/>
    <lineage>
        <taxon>Eukaryota</taxon>
        <taxon>Fungi</taxon>
        <taxon>Fungi incertae sedis</taxon>
        <taxon>Mucoromycota</taxon>
        <taxon>Mucoromycotina</taxon>
        <taxon>Mucoromycetes</taxon>
        <taxon>Mucorales</taxon>
        <taxon>Lichtheimiaceae</taxon>
        <taxon>Phascolomyces</taxon>
    </lineage>
</organism>
<evidence type="ECO:0000313" key="1">
    <source>
        <dbReference type="EMBL" id="KAI9252425.1"/>
    </source>
</evidence>
<dbReference type="AlphaFoldDB" id="A0AAD5K3H8"/>
<comment type="caution">
    <text evidence="1">The sequence shown here is derived from an EMBL/GenBank/DDBJ whole genome shotgun (WGS) entry which is preliminary data.</text>
</comment>
<reference evidence="1" key="1">
    <citation type="journal article" date="2022" name="IScience">
        <title>Evolution of zygomycete secretomes and the origins of terrestrial fungal ecologies.</title>
        <authorList>
            <person name="Chang Y."/>
            <person name="Wang Y."/>
            <person name="Mondo S."/>
            <person name="Ahrendt S."/>
            <person name="Andreopoulos W."/>
            <person name="Barry K."/>
            <person name="Beard J."/>
            <person name="Benny G.L."/>
            <person name="Blankenship S."/>
            <person name="Bonito G."/>
            <person name="Cuomo C."/>
            <person name="Desiro A."/>
            <person name="Gervers K.A."/>
            <person name="Hundley H."/>
            <person name="Kuo A."/>
            <person name="LaButti K."/>
            <person name="Lang B.F."/>
            <person name="Lipzen A."/>
            <person name="O'Donnell K."/>
            <person name="Pangilinan J."/>
            <person name="Reynolds N."/>
            <person name="Sandor L."/>
            <person name="Smith M.E."/>
            <person name="Tsang A."/>
            <person name="Grigoriev I.V."/>
            <person name="Stajich J.E."/>
            <person name="Spatafora J.W."/>
        </authorList>
    </citation>
    <scope>NUCLEOTIDE SEQUENCE</scope>
    <source>
        <strain evidence="1">RSA 2281</strain>
    </source>
</reference>
<sequence>MTGLAQFSTGLYATRPPRGYSFYHNKNGILSNVQLDSLFIICSKLQVPYQQLHLILNE</sequence>
<dbReference type="Proteomes" id="UP001209540">
    <property type="component" value="Unassembled WGS sequence"/>
</dbReference>
<evidence type="ECO:0000313" key="2">
    <source>
        <dbReference type="Proteomes" id="UP001209540"/>
    </source>
</evidence>
<dbReference type="EMBL" id="JAIXMP010000028">
    <property type="protein sequence ID" value="KAI9252425.1"/>
    <property type="molecule type" value="Genomic_DNA"/>
</dbReference>
<accession>A0AAD5K3H8</accession>
<gene>
    <name evidence="1" type="ORF">BDA99DRAFT_521057</name>
</gene>
<keyword evidence="2" id="KW-1185">Reference proteome</keyword>
<proteinExistence type="predicted"/>
<reference evidence="1" key="2">
    <citation type="submission" date="2023-02" db="EMBL/GenBank/DDBJ databases">
        <authorList>
            <consortium name="DOE Joint Genome Institute"/>
            <person name="Mondo S.J."/>
            <person name="Chang Y."/>
            <person name="Wang Y."/>
            <person name="Ahrendt S."/>
            <person name="Andreopoulos W."/>
            <person name="Barry K."/>
            <person name="Beard J."/>
            <person name="Benny G.L."/>
            <person name="Blankenship S."/>
            <person name="Bonito G."/>
            <person name="Cuomo C."/>
            <person name="Desiro A."/>
            <person name="Gervers K.A."/>
            <person name="Hundley H."/>
            <person name="Kuo A."/>
            <person name="LaButti K."/>
            <person name="Lang B.F."/>
            <person name="Lipzen A."/>
            <person name="O'Donnell K."/>
            <person name="Pangilinan J."/>
            <person name="Reynolds N."/>
            <person name="Sandor L."/>
            <person name="Smith M.W."/>
            <person name="Tsang A."/>
            <person name="Grigoriev I.V."/>
            <person name="Stajich J.E."/>
            <person name="Spatafora J.W."/>
        </authorList>
    </citation>
    <scope>NUCLEOTIDE SEQUENCE</scope>
    <source>
        <strain evidence="1">RSA 2281</strain>
    </source>
</reference>
<name>A0AAD5K3H8_9FUNG</name>
<protein>
    <submittedName>
        <fullName evidence="1">Uncharacterized protein</fullName>
    </submittedName>
</protein>